<dbReference type="AlphaFoldDB" id="A0A5J4TMV7"/>
<dbReference type="Proteomes" id="UP000324800">
    <property type="component" value="Unassembled WGS sequence"/>
</dbReference>
<evidence type="ECO:0000256" key="1">
    <source>
        <dbReference type="SAM" id="MobiDB-lite"/>
    </source>
</evidence>
<proteinExistence type="predicted"/>
<evidence type="ECO:0000313" key="3">
    <source>
        <dbReference type="Proteomes" id="UP000324800"/>
    </source>
</evidence>
<feature type="non-terminal residue" evidence="2">
    <location>
        <position position="201"/>
    </location>
</feature>
<name>A0A5J4TMV7_9EUKA</name>
<organism evidence="2 3">
    <name type="scientific">Streblomastix strix</name>
    <dbReference type="NCBI Taxonomy" id="222440"/>
    <lineage>
        <taxon>Eukaryota</taxon>
        <taxon>Metamonada</taxon>
        <taxon>Preaxostyla</taxon>
        <taxon>Oxymonadida</taxon>
        <taxon>Streblomastigidae</taxon>
        <taxon>Streblomastix</taxon>
    </lineage>
</organism>
<reference evidence="2 3" key="1">
    <citation type="submission" date="2019-03" db="EMBL/GenBank/DDBJ databases">
        <title>Single cell metagenomics reveals metabolic interactions within the superorganism composed of flagellate Streblomastix strix and complex community of Bacteroidetes bacteria on its surface.</title>
        <authorList>
            <person name="Treitli S.C."/>
            <person name="Kolisko M."/>
            <person name="Husnik F."/>
            <person name="Keeling P."/>
            <person name="Hampl V."/>
        </authorList>
    </citation>
    <scope>NUCLEOTIDE SEQUENCE [LARGE SCALE GENOMIC DNA]</scope>
    <source>
        <strain evidence="2">ST1C</strain>
    </source>
</reference>
<gene>
    <name evidence="2" type="ORF">EZS28_045718</name>
</gene>
<comment type="caution">
    <text evidence="2">The sequence shown here is derived from an EMBL/GenBank/DDBJ whole genome shotgun (WGS) entry which is preliminary data.</text>
</comment>
<feature type="compositionally biased region" description="Polar residues" evidence="1">
    <location>
        <begin position="141"/>
        <end position="155"/>
    </location>
</feature>
<protein>
    <submittedName>
        <fullName evidence="2">Uncharacterized protein</fullName>
    </submittedName>
</protein>
<feature type="compositionally biased region" description="Low complexity" evidence="1">
    <location>
        <begin position="106"/>
        <end position="116"/>
    </location>
</feature>
<feature type="compositionally biased region" description="Low complexity" evidence="1">
    <location>
        <begin position="72"/>
        <end position="82"/>
    </location>
</feature>
<feature type="region of interest" description="Disordered" evidence="1">
    <location>
        <begin position="65"/>
        <end position="167"/>
    </location>
</feature>
<sequence length="201" mass="22995">MPLYRDRLLANHVLHLHAYHRFEASLGGGGIVADALQFNLRSDDGINRTLIDRNAGSFIPAAMDPDREKEQQIQQQQKQQIKQQKKKKEMEKDQDKEKTRSKTPGKPKTPGRTPSKQRSGMIKDSQSTPGFVLDDEDEQHTQSQQQSLLAFSTFEQEVGSERGKKKEELLRERLERFVGRVVSLSASSGERKKKLKERRGI</sequence>
<feature type="compositionally biased region" description="Basic and acidic residues" evidence="1">
    <location>
        <begin position="88"/>
        <end position="100"/>
    </location>
</feature>
<accession>A0A5J4TMV7</accession>
<evidence type="ECO:0000313" key="2">
    <source>
        <dbReference type="EMBL" id="KAA6358755.1"/>
    </source>
</evidence>
<dbReference type="EMBL" id="SNRW01029409">
    <property type="protein sequence ID" value="KAA6358755.1"/>
    <property type="molecule type" value="Genomic_DNA"/>
</dbReference>